<evidence type="ECO:0000256" key="1">
    <source>
        <dbReference type="ARBA" id="ARBA00004651"/>
    </source>
</evidence>
<comment type="caution">
    <text evidence="10">The sequence shown here is derived from an EMBL/GenBank/DDBJ whole genome shotgun (WGS) entry which is preliminary data.</text>
</comment>
<sequence>MAAALGNGLATYDFTIYSFSAVAIGRMFFPSDSALGSLLMSLLTFGAGFAMRPIGALVIGNLADRKGRKAGLMWSIALMTLGTAVMVFAPPYSVIGPAATLLIVVARLMQGFAVGGEIGVSSVVLMELATRKNRCYGVSWRSASQAAAALAGALIGTCTTMMLSPEALLEWGWRIPFVVGMLIGPVGWYIRRQMPDAPMKKSRRPAIKTVLAQHSRKLCLGILLMATPSAGIYILVYYMPIYLVGTLHMPATVSLLSACLSSTLIFIGVPLLARVTDRLRLRKPIQYLTMISSIVLVYPVFLLLTSGIGEPLSLLVIGGYSLLLLCSNAATIVMILEAFPRHHRATSISVISSLGTTIFGGFCPFIVAWMIGVTGNAMAPAWYLSAAMCISLFALILFPDSLERLRSIKRAGYSANAARQ</sequence>
<feature type="transmembrane region" description="Helical" evidence="8">
    <location>
        <begin position="35"/>
        <end position="59"/>
    </location>
</feature>
<dbReference type="PANTHER" id="PTHR43528:SF3">
    <property type="entry name" value="CITRATE-PROTON SYMPORTER"/>
    <property type="match status" value="1"/>
</dbReference>
<gene>
    <name evidence="10" type="ORF">BFL40_26235</name>
</gene>
<protein>
    <submittedName>
        <fullName evidence="10">MFS transporter</fullName>
    </submittedName>
</protein>
<feature type="transmembrane region" description="Helical" evidence="8">
    <location>
        <begin position="348"/>
        <end position="371"/>
    </location>
</feature>
<organism evidence="10 11">
    <name type="scientific">Pseudomonas costantinii</name>
    <dbReference type="NCBI Taxonomy" id="168469"/>
    <lineage>
        <taxon>Bacteria</taxon>
        <taxon>Pseudomonadati</taxon>
        <taxon>Pseudomonadota</taxon>
        <taxon>Gammaproteobacteria</taxon>
        <taxon>Pseudomonadales</taxon>
        <taxon>Pseudomonadaceae</taxon>
        <taxon>Pseudomonas</taxon>
    </lineage>
</organism>
<dbReference type="EMBL" id="MDDR01000046">
    <property type="protein sequence ID" value="OIN46876.1"/>
    <property type="molecule type" value="Genomic_DNA"/>
</dbReference>
<comment type="subcellular location">
    <subcellularLocation>
        <location evidence="1">Cell membrane</location>
        <topology evidence="1">Multi-pass membrane protein</topology>
    </subcellularLocation>
</comment>
<keyword evidence="3" id="KW-1003">Cell membrane</keyword>
<dbReference type="InterPro" id="IPR036259">
    <property type="entry name" value="MFS_trans_sf"/>
</dbReference>
<accession>A0A1S2ULH5</accession>
<reference evidence="10 11" key="1">
    <citation type="submission" date="2016-08" db="EMBL/GenBank/DDBJ databases">
        <title>Draft genome sequence of Pseudomonas costantinii LMG 22119, type strain isolated from cultivated mushroom (Agaricus bisporus) sporophores.</title>
        <authorList>
            <person name="Tambong J.T."/>
        </authorList>
    </citation>
    <scope>NUCLEOTIDE SEQUENCE [LARGE SCALE GENOMIC DNA]</scope>
    <source>
        <strain evidence="10 11">LMG 22119</strain>
    </source>
</reference>
<keyword evidence="6 8" id="KW-1133">Transmembrane helix</keyword>
<dbReference type="GO" id="GO:0005886">
    <property type="term" value="C:plasma membrane"/>
    <property type="evidence" value="ECO:0007669"/>
    <property type="project" value="UniProtKB-SubCell"/>
</dbReference>
<feature type="transmembrane region" description="Helical" evidence="8">
    <location>
        <begin position="146"/>
        <end position="165"/>
    </location>
</feature>
<keyword evidence="7 8" id="KW-0472">Membrane</keyword>
<evidence type="ECO:0000256" key="7">
    <source>
        <dbReference type="ARBA" id="ARBA00023136"/>
    </source>
</evidence>
<feature type="transmembrane region" description="Helical" evidence="8">
    <location>
        <begin position="251"/>
        <end position="273"/>
    </location>
</feature>
<dbReference type="Proteomes" id="UP000181661">
    <property type="component" value="Unassembled WGS sequence"/>
</dbReference>
<dbReference type="InterPro" id="IPR011701">
    <property type="entry name" value="MFS"/>
</dbReference>
<feature type="domain" description="Major facilitator superfamily (MFS) profile" evidence="9">
    <location>
        <begin position="1"/>
        <end position="404"/>
    </location>
</feature>
<feature type="transmembrane region" description="Helical" evidence="8">
    <location>
        <begin position="101"/>
        <end position="125"/>
    </location>
</feature>
<evidence type="ECO:0000313" key="11">
    <source>
        <dbReference type="Proteomes" id="UP000181661"/>
    </source>
</evidence>
<evidence type="ECO:0000256" key="6">
    <source>
        <dbReference type="ARBA" id="ARBA00022989"/>
    </source>
</evidence>
<dbReference type="AlphaFoldDB" id="A0A1S2ULH5"/>
<evidence type="ECO:0000256" key="3">
    <source>
        <dbReference type="ARBA" id="ARBA00022475"/>
    </source>
</evidence>
<dbReference type="Gene3D" id="1.20.1250.20">
    <property type="entry name" value="MFS general substrate transporter like domains"/>
    <property type="match status" value="2"/>
</dbReference>
<dbReference type="InterPro" id="IPR051084">
    <property type="entry name" value="H+-coupled_symporters"/>
</dbReference>
<keyword evidence="4 8" id="KW-0812">Transmembrane</keyword>
<evidence type="ECO:0000256" key="5">
    <source>
        <dbReference type="ARBA" id="ARBA00022847"/>
    </source>
</evidence>
<evidence type="ECO:0000313" key="10">
    <source>
        <dbReference type="EMBL" id="OIN46876.1"/>
    </source>
</evidence>
<feature type="transmembrane region" description="Helical" evidence="8">
    <location>
        <begin position="71"/>
        <end position="89"/>
    </location>
</feature>
<feature type="transmembrane region" description="Helical" evidence="8">
    <location>
        <begin position="285"/>
        <end position="308"/>
    </location>
</feature>
<keyword evidence="5" id="KW-0769">Symport</keyword>
<feature type="transmembrane region" description="Helical" evidence="8">
    <location>
        <begin position="12"/>
        <end position="29"/>
    </location>
</feature>
<feature type="transmembrane region" description="Helical" evidence="8">
    <location>
        <begin position="377"/>
        <end position="398"/>
    </location>
</feature>
<dbReference type="InterPro" id="IPR020846">
    <property type="entry name" value="MFS_dom"/>
</dbReference>
<keyword evidence="2" id="KW-0813">Transport</keyword>
<feature type="transmembrane region" description="Helical" evidence="8">
    <location>
        <begin position="171"/>
        <end position="190"/>
    </location>
</feature>
<dbReference type="SUPFAM" id="SSF103473">
    <property type="entry name" value="MFS general substrate transporter"/>
    <property type="match status" value="1"/>
</dbReference>
<evidence type="ECO:0000256" key="2">
    <source>
        <dbReference type="ARBA" id="ARBA00022448"/>
    </source>
</evidence>
<dbReference type="Pfam" id="PF07690">
    <property type="entry name" value="MFS_1"/>
    <property type="match status" value="1"/>
</dbReference>
<evidence type="ECO:0000256" key="4">
    <source>
        <dbReference type="ARBA" id="ARBA00022692"/>
    </source>
</evidence>
<feature type="transmembrane region" description="Helical" evidence="8">
    <location>
        <begin position="218"/>
        <end position="239"/>
    </location>
</feature>
<name>A0A1S2ULH5_9PSED</name>
<dbReference type="GO" id="GO:0015293">
    <property type="term" value="F:symporter activity"/>
    <property type="evidence" value="ECO:0007669"/>
    <property type="project" value="UniProtKB-KW"/>
</dbReference>
<dbReference type="PANTHER" id="PTHR43528">
    <property type="entry name" value="ALPHA-KETOGLUTARATE PERMEASE"/>
    <property type="match status" value="1"/>
</dbReference>
<evidence type="ECO:0000259" key="9">
    <source>
        <dbReference type="PROSITE" id="PS50850"/>
    </source>
</evidence>
<dbReference type="PROSITE" id="PS50850">
    <property type="entry name" value="MFS"/>
    <property type="match status" value="1"/>
</dbReference>
<evidence type="ECO:0000256" key="8">
    <source>
        <dbReference type="SAM" id="Phobius"/>
    </source>
</evidence>
<proteinExistence type="predicted"/>
<feature type="transmembrane region" description="Helical" evidence="8">
    <location>
        <begin position="314"/>
        <end position="336"/>
    </location>
</feature>